<dbReference type="Pfam" id="PF23189">
    <property type="entry name" value="UPF0261_C"/>
    <property type="match status" value="1"/>
</dbReference>
<reference evidence="4" key="1">
    <citation type="journal article" date="2019" name="Int. J. Syst. Evol. Microbiol.">
        <title>The Global Catalogue of Microorganisms (GCM) 10K type strain sequencing project: providing services to taxonomists for standard genome sequencing and annotation.</title>
        <authorList>
            <consortium name="The Broad Institute Genomics Platform"/>
            <consortium name="The Broad Institute Genome Sequencing Center for Infectious Disease"/>
            <person name="Wu L."/>
            <person name="Ma J."/>
        </authorList>
    </citation>
    <scope>NUCLEOTIDE SEQUENCE [LARGE SCALE GENOMIC DNA]</scope>
    <source>
        <strain evidence="4">JCM 17983</strain>
    </source>
</reference>
<dbReference type="InterPro" id="IPR056778">
    <property type="entry name" value="UPF0261_C"/>
</dbReference>
<gene>
    <name evidence="3" type="ORF">GCM10023203_17810</name>
</gene>
<dbReference type="Gene3D" id="3.40.50.12020">
    <property type="entry name" value="Uncharacterised protein family UPF0261, NN domain"/>
    <property type="match status" value="1"/>
</dbReference>
<evidence type="ECO:0000259" key="2">
    <source>
        <dbReference type="Pfam" id="PF23189"/>
    </source>
</evidence>
<dbReference type="EMBL" id="BAABHQ010000003">
    <property type="protein sequence ID" value="GAA4869208.1"/>
    <property type="molecule type" value="Genomic_DNA"/>
</dbReference>
<dbReference type="Proteomes" id="UP001500457">
    <property type="component" value="Unassembled WGS sequence"/>
</dbReference>
<evidence type="ECO:0000313" key="4">
    <source>
        <dbReference type="Proteomes" id="UP001500457"/>
    </source>
</evidence>
<dbReference type="NCBIfam" id="NF002673">
    <property type="entry name" value="PRK02399.1-1"/>
    <property type="match status" value="1"/>
</dbReference>
<organism evidence="3 4">
    <name type="scientific">Actinomycetospora straminea</name>
    <dbReference type="NCBI Taxonomy" id="663607"/>
    <lineage>
        <taxon>Bacteria</taxon>
        <taxon>Bacillati</taxon>
        <taxon>Actinomycetota</taxon>
        <taxon>Actinomycetes</taxon>
        <taxon>Pseudonocardiales</taxon>
        <taxon>Pseudonocardiaceae</taxon>
        <taxon>Actinomycetospora</taxon>
    </lineage>
</organism>
<dbReference type="NCBIfam" id="NF002674">
    <property type="entry name" value="PRK02399.1-2"/>
    <property type="match status" value="1"/>
</dbReference>
<name>A0ABP9E5U1_9PSEU</name>
<evidence type="ECO:0000259" key="1">
    <source>
        <dbReference type="Pfam" id="PF06792"/>
    </source>
</evidence>
<feature type="domain" description="UPF0261" evidence="1">
    <location>
        <begin position="7"/>
        <end position="169"/>
    </location>
</feature>
<dbReference type="PIRSF" id="PIRSF033271">
    <property type="entry name" value="UCP033271"/>
    <property type="match status" value="1"/>
</dbReference>
<dbReference type="InterPro" id="IPR008322">
    <property type="entry name" value="UPF0261"/>
</dbReference>
<dbReference type="PANTHER" id="PTHR31862:SF1">
    <property type="entry name" value="UPF0261 DOMAIN PROTEIN (AFU_ORTHOLOGUE AFUA_1G10120)"/>
    <property type="match status" value="1"/>
</dbReference>
<dbReference type="RefSeq" id="WP_274231367.1">
    <property type="nucleotide sequence ID" value="NZ_BAABHQ010000003.1"/>
</dbReference>
<proteinExistence type="predicted"/>
<dbReference type="CDD" id="cd15488">
    <property type="entry name" value="Tm-1-like"/>
    <property type="match status" value="1"/>
</dbReference>
<evidence type="ECO:0000313" key="3">
    <source>
        <dbReference type="EMBL" id="GAA4869208.1"/>
    </source>
</evidence>
<sequence length="400" mass="41509">MAGTDRAYVVGTFDTKGEELRYVAGLLRDAGHAVTTVDVGTSDPDGSTADVTSREVAGDDAFTGDRGSSVAAMSAALERWLPARDDLAGVLALGGSGGTAITTPALQRLAVGVPKVVVSTVASGNVAPYVGAVDMTLMYSVTDVAGLNRISRRVLANAAHALGGMIAAETPPAQDRPALGLTMFGVTTPCVTAVAEAVGDRWDCLVFHATGTGGRAMEKLVDDRLVEAVVDVSTTEIADLVVGGVMAATEDRLGAVARTGVPWVGSVGALDMVNFGAPDTVPEQFRGRTFYEHNAQVTLMRTTPEENRAAGEFLARQLNTCPGPVRLVLPTGGVSALDAPGMPFADAEADAALFDTLRREFRESDDHRIVESPHHVNDPEFAATLVAALAEVTENPGGRP</sequence>
<dbReference type="PANTHER" id="PTHR31862">
    <property type="entry name" value="UPF0261 DOMAIN PROTEIN (AFU_ORTHOLOGUE AFUA_1G10120)"/>
    <property type="match status" value="1"/>
</dbReference>
<dbReference type="Pfam" id="PF06792">
    <property type="entry name" value="UPF0261"/>
    <property type="match status" value="1"/>
</dbReference>
<comment type="caution">
    <text evidence="3">The sequence shown here is derived from an EMBL/GenBank/DDBJ whole genome shotgun (WGS) entry which is preliminary data.</text>
</comment>
<dbReference type="InterPro" id="IPR051353">
    <property type="entry name" value="Tobamovirus_resist_UPF0261"/>
</dbReference>
<accession>A0ABP9E5U1</accession>
<protein>
    <submittedName>
        <fullName evidence="3">Tm-1-like ATP-binding domain-containing protein</fullName>
    </submittedName>
</protein>
<dbReference type="InterPro" id="IPR044122">
    <property type="entry name" value="UPF0261_N"/>
</dbReference>
<keyword evidence="4" id="KW-1185">Reference proteome</keyword>
<feature type="domain" description="UPF0261" evidence="2">
    <location>
        <begin position="176"/>
        <end position="392"/>
    </location>
</feature>
<dbReference type="Gene3D" id="3.40.50.12030">
    <property type="entry name" value="Uncharacterised protein family UPF0261, NC domain"/>
    <property type="match status" value="1"/>
</dbReference>